<feature type="binding site" evidence="4">
    <location>
        <position position="212"/>
    </location>
    <ligand>
        <name>NAD(+)</name>
        <dbReference type="ChEBI" id="CHEBI:57540"/>
    </ligand>
</feature>
<gene>
    <name evidence="7" type="primary">cobB_2</name>
    <name evidence="4" type="synonym">cobB</name>
    <name evidence="7" type="ORF">AULFYP135_02357</name>
</gene>
<dbReference type="PANTHER" id="PTHR11085">
    <property type="entry name" value="NAD-DEPENDENT PROTEIN DEACYLASE SIRTUIN-5, MITOCHONDRIAL-RELATED"/>
    <property type="match status" value="1"/>
</dbReference>
<feature type="binding site" evidence="4 5">
    <location>
        <position position="151"/>
    </location>
    <ligand>
        <name>Zn(2+)</name>
        <dbReference type="ChEBI" id="CHEBI:29105"/>
    </ligand>
</feature>
<reference evidence="7" key="1">
    <citation type="submission" date="2019-11" db="EMBL/GenBank/DDBJ databases">
        <authorList>
            <person name="Feng L."/>
        </authorList>
    </citation>
    <scope>NUCLEOTIDE SEQUENCE</scope>
    <source>
        <strain evidence="7">AundefinedLFYP135</strain>
    </source>
</reference>
<feature type="binding site" evidence="4">
    <location>
        <position position="34"/>
    </location>
    <ligand>
        <name>nicotinamide</name>
        <dbReference type="ChEBI" id="CHEBI:17154"/>
    </ligand>
</feature>
<comment type="cofactor">
    <cofactor evidence="4">
        <name>Zn(2+)</name>
        <dbReference type="ChEBI" id="CHEBI:29105"/>
    </cofactor>
    <text evidence="4">Binds 1 zinc ion per subunit.</text>
</comment>
<evidence type="ECO:0000256" key="4">
    <source>
        <dbReference type="HAMAP-Rule" id="MF_01968"/>
    </source>
</evidence>
<feature type="binding site" evidence="4">
    <location>
        <position position="120"/>
    </location>
    <ligand>
        <name>NAD(+)</name>
        <dbReference type="ChEBI" id="CHEBI:57540"/>
    </ligand>
</feature>
<feature type="binding site" evidence="4">
    <location>
        <position position="35"/>
    </location>
    <ligand>
        <name>NAD(+)</name>
        <dbReference type="ChEBI" id="CHEBI:57540"/>
    </ligand>
</feature>
<feature type="binding site" evidence="4">
    <location>
        <position position="104"/>
    </location>
    <ligand>
        <name>nicotinamide</name>
        <dbReference type="ChEBI" id="CHEBI:17154"/>
    </ligand>
</feature>
<feature type="binding site" evidence="4">
    <location>
        <position position="34"/>
    </location>
    <ligand>
        <name>NAD(+)</name>
        <dbReference type="ChEBI" id="CHEBI:57540"/>
    </ligand>
</feature>
<feature type="binding site" evidence="4">
    <location>
        <position position="23"/>
    </location>
    <ligand>
        <name>NAD(+)</name>
        <dbReference type="ChEBI" id="CHEBI:57540"/>
    </ligand>
</feature>
<dbReference type="InterPro" id="IPR028628">
    <property type="entry name" value="Sirtuin_class_U"/>
</dbReference>
<feature type="binding site" evidence="4">
    <location>
        <position position="104"/>
    </location>
    <ligand>
        <name>NAD(+)</name>
        <dbReference type="ChEBI" id="CHEBI:57540"/>
    </ligand>
</feature>
<feature type="binding site" evidence="4">
    <location>
        <position position="105"/>
    </location>
    <ligand>
        <name>nicotinamide</name>
        <dbReference type="ChEBI" id="CHEBI:17154"/>
    </ligand>
</feature>
<keyword evidence="2 4" id="KW-0808">Transferase</keyword>
<comment type="caution">
    <text evidence="4">Lacks conserved residue(s) required for the propagation of feature annotation.</text>
</comment>
<dbReference type="GO" id="GO:0017136">
    <property type="term" value="F:histone deacetylase activity, NAD-dependent"/>
    <property type="evidence" value="ECO:0007669"/>
    <property type="project" value="TreeGrafter"/>
</dbReference>
<evidence type="ECO:0000313" key="7">
    <source>
        <dbReference type="EMBL" id="VYT26444.1"/>
    </source>
</evidence>
<evidence type="ECO:0000256" key="2">
    <source>
        <dbReference type="ARBA" id="ARBA00022679"/>
    </source>
</evidence>
<dbReference type="InterPro" id="IPR026591">
    <property type="entry name" value="Sirtuin_cat_small_dom_sf"/>
</dbReference>
<feature type="binding site" evidence="4">
    <location>
        <position position="27"/>
    </location>
    <ligand>
        <name>NAD(+)</name>
        <dbReference type="ChEBI" id="CHEBI:57540"/>
    </ligand>
</feature>
<dbReference type="GO" id="GO:0008270">
    <property type="term" value="F:zinc ion binding"/>
    <property type="evidence" value="ECO:0007669"/>
    <property type="project" value="UniProtKB-UniRule"/>
</dbReference>
<feature type="active site" description="Proton acceptor" evidence="4 5">
    <location>
        <position position="120"/>
    </location>
</feature>
<dbReference type="GO" id="GO:0005737">
    <property type="term" value="C:cytoplasm"/>
    <property type="evidence" value="ECO:0007669"/>
    <property type="project" value="UniProtKB-SubCell"/>
</dbReference>
<dbReference type="GO" id="GO:0070403">
    <property type="term" value="F:NAD+ binding"/>
    <property type="evidence" value="ECO:0007669"/>
    <property type="project" value="UniProtKB-UniRule"/>
</dbReference>
<dbReference type="SUPFAM" id="SSF52467">
    <property type="entry name" value="DHS-like NAD/FAD-binding domain"/>
    <property type="match status" value="1"/>
</dbReference>
<dbReference type="NCBIfam" id="NF001752">
    <property type="entry name" value="PRK00481.1-1"/>
    <property type="match status" value="1"/>
</dbReference>
<organism evidence="7">
    <name type="scientific">uncultured Anaerotruncus sp</name>
    <dbReference type="NCBI Taxonomy" id="905011"/>
    <lineage>
        <taxon>Bacteria</taxon>
        <taxon>Bacillati</taxon>
        <taxon>Bacillota</taxon>
        <taxon>Clostridia</taxon>
        <taxon>Eubacteriales</taxon>
        <taxon>Oscillospiraceae</taxon>
        <taxon>Anaerotruncus</taxon>
        <taxon>environmental samples</taxon>
    </lineage>
</organism>
<dbReference type="PANTHER" id="PTHR11085:SF4">
    <property type="entry name" value="NAD-DEPENDENT PROTEIN DEACYLASE"/>
    <property type="match status" value="1"/>
</dbReference>
<comment type="subcellular location">
    <subcellularLocation>
        <location evidence="4">Cytoplasm</location>
    </subcellularLocation>
</comment>
<evidence type="ECO:0000256" key="1">
    <source>
        <dbReference type="ARBA" id="ARBA00022490"/>
    </source>
</evidence>
<dbReference type="EMBL" id="CACRSL010000005">
    <property type="protein sequence ID" value="VYT26444.1"/>
    <property type="molecule type" value="Genomic_DNA"/>
</dbReference>
<feature type="domain" description="Deacetylase sirtuin-type" evidence="6">
    <location>
        <begin position="1"/>
        <end position="240"/>
    </location>
</feature>
<accession>A0A6N2V7I1</accession>
<dbReference type="InterPro" id="IPR029035">
    <property type="entry name" value="DHS-like_NAD/FAD-binding_dom"/>
</dbReference>
<comment type="catalytic activity">
    <reaction evidence="4">
        <text>N(6)-acetyl-L-lysyl-[protein] + NAD(+) + H2O = 2''-O-acetyl-ADP-D-ribose + nicotinamide + L-lysyl-[protein]</text>
        <dbReference type="Rhea" id="RHEA:43636"/>
        <dbReference type="Rhea" id="RHEA-COMP:9752"/>
        <dbReference type="Rhea" id="RHEA-COMP:10731"/>
        <dbReference type="ChEBI" id="CHEBI:15377"/>
        <dbReference type="ChEBI" id="CHEBI:17154"/>
        <dbReference type="ChEBI" id="CHEBI:29969"/>
        <dbReference type="ChEBI" id="CHEBI:57540"/>
        <dbReference type="ChEBI" id="CHEBI:61930"/>
        <dbReference type="ChEBI" id="CHEBI:83767"/>
        <dbReference type="EC" id="2.3.1.286"/>
    </reaction>
</comment>
<evidence type="ECO:0000259" key="6">
    <source>
        <dbReference type="PROSITE" id="PS50305"/>
    </source>
</evidence>
<feature type="binding site" evidence="4 5">
    <location>
        <position position="131"/>
    </location>
    <ligand>
        <name>Zn(2+)</name>
        <dbReference type="ChEBI" id="CHEBI:29105"/>
    </ligand>
</feature>
<dbReference type="EC" id="2.3.1.286" evidence="4"/>
<dbReference type="NCBIfam" id="NF001753">
    <property type="entry name" value="PRK00481.1-3"/>
    <property type="match status" value="1"/>
</dbReference>
<dbReference type="HAMAP" id="MF_01968">
    <property type="entry name" value="Sirtuin_ClassU"/>
    <property type="match status" value="1"/>
</dbReference>
<keyword evidence="4 5" id="KW-0862">Zinc</keyword>
<keyword evidence="4 5" id="KW-0479">Metal-binding</keyword>
<dbReference type="Pfam" id="PF02146">
    <property type="entry name" value="SIR2"/>
    <property type="match status" value="1"/>
</dbReference>
<feature type="binding site" evidence="4">
    <location>
        <position position="230"/>
    </location>
    <ligand>
        <name>NAD(+)</name>
        <dbReference type="ChEBI" id="CHEBI:57540"/>
    </ligand>
</feature>
<keyword evidence="3 4" id="KW-0520">NAD</keyword>
<dbReference type="GO" id="GO:0016787">
    <property type="term" value="F:hydrolase activity"/>
    <property type="evidence" value="ECO:0007669"/>
    <property type="project" value="UniProtKB-KW"/>
</dbReference>
<dbReference type="PROSITE" id="PS50305">
    <property type="entry name" value="SIRTUIN"/>
    <property type="match status" value="1"/>
</dbReference>
<dbReference type="InterPro" id="IPR050134">
    <property type="entry name" value="NAD-dep_sirtuin_deacylases"/>
</dbReference>
<name>A0A6N2V7I1_9FIRM</name>
<feature type="binding site" evidence="4">
    <location>
        <position position="105"/>
    </location>
    <ligand>
        <name>NAD(+)</name>
        <dbReference type="ChEBI" id="CHEBI:57540"/>
    </ligand>
</feature>
<dbReference type="CDD" id="cd01407">
    <property type="entry name" value="SIR2-fam"/>
    <property type="match status" value="1"/>
</dbReference>
<dbReference type="AlphaFoldDB" id="A0A6N2V7I1"/>
<feature type="binding site" evidence="4">
    <location>
        <position position="189"/>
    </location>
    <ligand>
        <name>NAD(+)</name>
        <dbReference type="ChEBI" id="CHEBI:57540"/>
    </ligand>
</feature>
<evidence type="ECO:0000256" key="3">
    <source>
        <dbReference type="ARBA" id="ARBA00023027"/>
    </source>
</evidence>
<dbReference type="InterPro" id="IPR003000">
    <property type="entry name" value="Sirtuin"/>
</dbReference>
<dbReference type="InterPro" id="IPR026590">
    <property type="entry name" value="Ssirtuin_cat_dom"/>
</dbReference>
<proteinExistence type="inferred from homology"/>
<feature type="binding site" evidence="4">
    <location>
        <position position="102"/>
    </location>
    <ligand>
        <name>NAD(+)</name>
        <dbReference type="ChEBI" id="CHEBI:57540"/>
    </ligand>
</feature>
<dbReference type="Gene3D" id="3.40.50.1220">
    <property type="entry name" value="TPP-binding domain"/>
    <property type="match status" value="1"/>
</dbReference>
<dbReference type="Gene3D" id="3.30.1600.10">
    <property type="entry name" value="SIR2/SIRT2 'Small Domain"/>
    <property type="match status" value="1"/>
</dbReference>
<feature type="binding site" evidence="4 5">
    <location>
        <position position="149"/>
    </location>
    <ligand>
        <name>Zn(2+)</name>
        <dbReference type="ChEBI" id="CHEBI:29105"/>
    </ligand>
</feature>
<keyword evidence="7" id="KW-0378">Hydrolase</keyword>
<feature type="binding site" evidence="4">
    <location>
        <position position="190"/>
    </location>
    <ligand>
        <name>NAD(+)</name>
        <dbReference type="ChEBI" id="CHEBI:57540"/>
    </ligand>
</feature>
<sequence length="240" mass="26351">MTAIEKLQELVDASSRIVAFSGAGWSTESGLPDFRSVDGLYQQRYRYPPEEILSHHFYKENPEEFFAFYRSRMLYLDAKPNAAHKKLAELEQAGKLLAVVTQNIDGLHQLAGSRKVLELHGSVHRNYCTRCGKGYDARFILESEGIPRCSCGGIVKPDVVLYEESLDSATVQKAVEALERADLLIVGGTSLAVYPAAALLQYYQGGPIVVINKSATPLDHRADLLIQEGIGGVLGAVVVR</sequence>
<feature type="binding site" evidence="4 5">
    <location>
        <position position="128"/>
    </location>
    <ligand>
        <name>Zn(2+)</name>
        <dbReference type="ChEBI" id="CHEBI:29105"/>
    </ligand>
</feature>
<evidence type="ECO:0000256" key="5">
    <source>
        <dbReference type="PROSITE-ProRule" id="PRU00236"/>
    </source>
</evidence>
<keyword evidence="1 4" id="KW-0963">Cytoplasm</keyword>
<comment type="function">
    <text evidence="4">NAD-dependent protein deacetylase which modulates the activities of several enzymes which are inactive in their acetylated form.</text>
</comment>
<protein>
    <recommendedName>
        <fullName evidence="4">NAD-dependent protein deacetylase</fullName>
        <ecNumber evidence="4">2.3.1.286</ecNumber>
    </recommendedName>
    <alternativeName>
        <fullName evidence="4">Regulatory protein SIR2 homolog</fullName>
    </alternativeName>
</protein>
<comment type="similarity">
    <text evidence="4">Belongs to the sirtuin family. Class U subfamily.</text>
</comment>